<dbReference type="InterPro" id="IPR016117">
    <property type="entry name" value="ArgJ-like_dom_sf"/>
</dbReference>
<comment type="similarity">
    <text evidence="1">Belongs to the peptidase S58 family.</text>
</comment>
<dbReference type="PANTHER" id="PTHR36512">
    <property type="entry name" value="D-AMINOPEPTIDASE"/>
    <property type="match status" value="1"/>
</dbReference>
<gene>
    <name evidence="2" type="ORF">METZ01_LOCUS86975</name>
</gene>
<sequence length="183" mass="18385">GAGAGATIGKFRGSERAMKAGIGTASIKLQSGLTVAALVAVNAVGDIINPATGRVIAGVRTENGLELADARVLLRTGEVTDASTGENTTIGIVATNAILTKTQATKMAQMAHDGYARAIVPVHTPFDGDTIFAMATGNHDSTVSLTTIGALAADVMAKAIVRAATQATGIAGYPAARDLDSTH</sequence>
<evidence type="ECO:0000256" key="1">
    <source>
        <dbReference type="ARBA" id="ARBA00007068"/>
    </source>
</evidence>
<evidence type="ECO:0000313" key="2">
    <source>
        <dbReference type="EMBL" id="SVA34121.1"/>
    </source>
</evidence>
<protein>
    <recommendedName>
        <fullName evidence="3">Peptidase S58</fullName>
    </recommendedName>
</protein>
<dbReference type="InterPro" id="IPR005321">
    <property type="entry name" value="Peptidase_S58_DmpA"/>
</dbReference>
<proteinExistence type="inferred from homology"/>
<dbReference type="PANTHER" id="PTHR36512:SF3">
    <property type="entry name" value="BLR5678 PROTEIN"/>
    <property type="match status" value="1"/>
</dbReference>
<accession>A0A381V2E3</accession>
<dbReference type="Pfam" id="PF03576">
    <property type="entry name" value="Peptidase_S58"/>
    <property type="match status" value="1"/>
</dbReference>
<feature type="non-terminal residue" evidence="2">
    <location>
        <position position="1"/>
    </location>
</feature>
<reference evidence="2" key="1">
    <citation type="submission" date="2018-05" db="EMBL/GenBank/DDBJ databases">
        <authorList>
            <person name="Lanie J.A."/>
            <person name="Ng W.-L."/>
            <person name="Kazmierczak K.M."/>
            <person name="Andrzejewski T.M."/>
            <person name="Davidsen T.M."/>
            <person name="Wayne K.J."/>
            <person name="Tettelin H."/>
            <person name="Glass J.I."/>
            <person name="Rusch D."/>
            <person name="Podicherti R."/>
            <person name="Tsui H.-C.T."/>
            <person name="Winkler M.E."/>
        </authorList>
    </citation>
    <scope>NUCLEOTIDE SEQUENCE</scope>
</reference>
<dbReference type="AlphaFoldDB" id="A0A381V2E3"/>
<organism evidence="2">
    <name type="scientific">marine metagenome</name>
    <dbReference type="NCBI Taxonomy" id="408172"/>
    <lineage>
        <taxon>unclassified sequences</taxon>
        <taxon>metagenomes</taxon>
        <taxon>ecological metagenomes</taxon>
    </lineage>
</organism>
<evidence type="ECO:0008006" key="3">
    <source>
        <dbReference type="Google" id="ProtNLM"/>
    </source>
</evidence>
<dbReference type="GO" id="GO:0004177">
    <property type="term" value="F:aminopeptidase activity"/>
    <property type="evidence" value="ECO:0007669"/>
    <property type="project" value="TreeGrafter"/>
</dbReference>
<dbReference type="Gene3D" id="3.60.70.12">
    <property type="entry name" value="L-amino peptidase D-ALA esterase/amidase"/>
    <property type="match status" value="1"/>
</dbReference>
<dbReference type="EMBL" id="UINC01007579">
    <property type="protein sequence ID" value="SVA34121.1"/>
    <property type="molecule type" value="Genomic_DNA"/>
</dbReference>
<name>A0A381V2E3_9ZZZZ</name>
<dbReference type="SUPFAM" id="SSF56266">
    <property type="entry name" value="DmpA/ArgJ-like"/>
    <property type="match status" value="1"/>
</dbReference>